<evidence type="ECO:0000313" key="2">
    <source>
        <dbReference type="Proteomes" id="UP001060215"/>
    </source>
</evidence>
<sequence length="381" mass="40389">MDEINSLIFHGCKLARDLELNLPNIANQPNMVLKSCDDIVRIFSAARDRLSGQGSSSTSYGSGGGGGLIHESQMAGIGGGGSGGGGMQEWLPYPQAMDLLQAQYEVHGGSPEMGGGVDVSGGELGGGGGSGGGGEVQAMDVSDSSRGTSWQRQRRRKDDGNKRRVLMPAPRMGNTEIPPEDGYTWRKYGQKEILGSKYPRSYYRCTHQKLYNCPARKQVQRLDNDAYTFEVIYCANHTCHMSSTAPSIPPISPELLPQQQPTTTTHSPPPPPASAPLATWLSMDINRSSGEGTSSFSADPRVHLFRDFGLRSGGGAGAGAGTSSGGAGPSSSTTRYGENQFPVVDLADAMFNSGSSSNNSIDVIFSSMEDKWEPAPGEKKN</sequence>
<protein>
    <submittedName>
        <fullName evidence="1">WRKY transcription factor 55</fullName>
    </submittedName>
</protein>
<comment type="caution">
    <text evidence="1">The sequence shown here is derived from an EMBL/GenBank/DDBJ whole genome shotgun (WGS) entry which is preliminary data.</text>
</comment>
<dbReference type="EMBL" id="CM045758">
    <property type="protein sequence ID" value="KAI8030279.1"/>
    <property type="molecule type" value="Genomic_DNA"/>
</dbReference>
<name>A0ACC0J0I3_9ERIC</name>
<dbReference type="Proteomes" id="UP001060215">
    <property type="component" value="Chromosome 1"/>
</dbReference>
<organism evidence="1 2">
    <name type="scientific">Camellia lanceoleosa</name>
    <dbReference type="NCBI Taxonomy" id="1840588"/>
    <lineage>
        <taxon>Eukaryota</taxon>
        <taxon>Viridiplantae</taxon>
        <taxon>Streptophyta</taxon>
        <taxon>Embryophyta</taxon>
        <taxon>Tracheophyta</taxon>
        <taxon>Spermatophyta</taxon>
        <taxon>Magnoliopsida</taxon>
        <taxon>eudicotyledons</taxon>
        <taxon>Gunneridae</taxon>
        <taxon>Pentapetalae</taxon>
        <taxon>asterids</taxon>
        <taxon>Ericales</taxon>
        <taxon>Theaceae</taxon>
        <taxon>Camellia</taxon>
    </lineage>
</organism>
<evidence type="ECO:0000313" key="1">
    <source>
        <dbReference type="EMBL" id="KAI8030279.1"/>
    </source>
</evidence>
<gene>
    <name evidence="1" type="ORF">LOK49_LG01G01094</name>
</gene>
<reference evidence="1 2" key="1">
    <citation type="journal article" date="2022" name="Plant J.">
        <title>Chromosome-level genome of Camellia lanceoleosa provides a valuable resource for understanding genome evolution and self-incompatibility.</title>
        <authorList>
            <person name="Gong W."/>
            <person name="Xiao S."/>
            <person name="Wang L."/>
            <person name="Liao Z."/>
            <person name="Chang Y."/>
            <person name="Mo W."/>
            <person name="Hu G."/>
            <person name="Li W."/>
            <person name="Zhao G."/>
            <person name="Zhu H."/>
            <person name="Hu X."/>
            <person name="Ji K."/>
            <person name="Xiang X."/>
            <person name="Song Q."/>
            <person name="Yuan D."/>
            <person name="Jin S."/>
            <person name="Zhang L."/>
        </authorList>
    </citation>
    <scope>NUCLEOTIDE SEQUENCE [LARGE SCALE GENOMIC DNA]</scope>
    <source>
        <strain evidence="1">SQ_2022a</strain>
    </source>
</reference>
<keyword evidence="2" id="KW-1185">Reference proteome</keyword>
<proteinExistence type="predicted"/>
<accession>A0ACC0J0I3</accession>